<sequence>MARLPRQLEDLAKVLTYVLCHRPDEFGLVLDPQGFVPVKQLLKALAGECGFGYARRHHLEQLVGLLTPPRFELAGDKIRGIAPGPADLRRPGESAPALLYIGISPKAHERVFADGLNAPAGQELLLARTKELALKLARRRNPDPVLVTVQAQAAAQAGVALVAYGEDLYLAQEIGRPFLHLPPPPVTFVKPEKPKPERAPVPRPLPGAVMLGFPEFLEKAARPRSKDKKGEPAWKSGTRALRRERRKRGRDK</sequence>
<comment type="caution">
    <text evidence="2">The sequence shown here is derived from an EMBL/GenBank/DDBJ whole genome shotgun (WGS) entry which is preliminary data.</text>
</comment>
<accession>A0A7V6DNY9</accession>
<reference evidence="2" key="1">
    <citation type="journal article" date="2020" name="mSystems">
        <title>Genome- and Community-Level Interaction Insights into Carbon Utilization and Element Cycling Functions of Hydrothermarchaeota in Hydrothermal Sediment.</title>
        <authorList>
            <person name="Zhou Z."/>
            <person name="Liu Y."/>
            <person name="Xu W."/>
            <person name="Pan J."/>
            <person name="Luo Z.H."/>
            <person name="Li M."/>
        </authorList>
    </citation>
    <scope>NUCLEOTIDE SEQUENCE [LARGE SCALE GENOMIC DNA]</scope>
    <source>
        <strain evidence="2">SpSt-767</strain>
    </source>
</reference>
<dbReference type="InterPro" id="IPR042081">
    <property type="entry name" value="RNA_2'-PTrans_C"/>
</dbReference>
<dbReference type="Pfam" id="PF01885">
    <property type="entry name" value="PTS_2-RNA"/>
    <property type="match status" value="1"/>
</dbReference>
<dbReference type="Gene3D" id="1.10.10.970">
    <property type="entry name" value="RNA 2'-phosphotransferase, Tpt1/KptA family, N-terminal domain"/>
    <property type="match status" value="1"/>
</dbReference>
<evidence type="ECO:0000256" key="1">
    <source>
        <dbReference type="SAM" id="MobiDB-lite"/>
    </source>
</evidence>
<organism evidence="2">
    <name type="scientific">Desulfobacca acetoxidans</name>
    <dbReference type="NCBI Taxonomy" id="60893"/>
    <lineage>
        <taxon>Bacteria</taxon>
        <taxon>Pseudomonadati</taxon>
        <taxon>Thermodesulfobacteriota</taxon>
        <taxon>Desulfobaccia</taxon>
        <taxon>Desulfobaccales</taxon>
        <taxon>Desulfobaccaceae</taxon>
        <taxon>Desulfobacca</taxon>
    </lineage>
</organism>
<dbReference type="InterPro" id="IPR002745">
    <property type="entry name" value="Ptrans_KptA/Tpt1"/>
</dbReference>
<dbReference type="GO" id="GO:0016740">
    <property type="term" value="F:transferase activity"/>
    <property type="evidence" value="ECO:0007669"/>
    <property type="project" value="InterPro"/>
</dbReference>
<protein>
    <recommendedName>
        <fullName evidence="3">RNA 2'-phosphotransferase</fullName>
    </recommendedName>
</protein>
<evidence type="ECO:0000313" key="2">
    <source>
        <dbReference type="EMBL" id="HHS28599.1"/>
    </source>
</evidence>
<name>A0A7V6DNY9_9BACT</name>
<feature type="compositionally biased region" description="Basic residues" evidence="1">
    <location>
        <begin position="240"/>
        <end position="252"/>
    </location>
</feature>
<gene>
    <name evidence="2" type="ORF">ENV52_02720</name>
</gene>
<dbReference type="Gene3D" id="3.20.170.30">
    <property type="match status" value="1"/>
</dbReference>
<dbReference type="InterPro" id="IPR042080">
    <property type="entry name" value="RNA_2'-PTrans_N"/>
</dbReference>
<feature type="region of interest" description="Disordered" evidence="1">
    <location>
        <begin position="219"/>
        <end position="252"/>
    </location>
</feature>
<dbReference type="SUPFAM" id="SSF56399">
    <property type="entry name" value="ADP-ribosylation"/>
    <property type="match status" value="1"/>
</dbReference>
<evidence type="ECO:0008006" key="3">
    <source>
        <dbReference type="Google" id="ProtNLM"/>
    </source>
</evidence>
<proteinExistence type="predicted"/>
<dbReference type="AlphaFoldDB" id="A0A7V6DNY9"/>
<dbReference type="EMBL" id="DTGR01000042">
    <property type="protein sequence ID" value="HHS28599.1"/>
    <property type="molecule type" value="Genomic_DNA"/>
</dbReference>